<evidence type="ECO:0000256" key="1">
    <source>
        <dbReference type="SAM" id="MobiDB-lite"/>
    </source>
</evidence>
<feature type="domain" description="Reverse transcriptase" evidence="2">
    <location>
        <begin position="174"/>
        <end position="298"/>
    </location>
</feature>
<dbReference type="AlphaFoldDB" id="A0A371GX48"/>
<protein>
    <submittedName>
        <fullName evidence="3">Orf V</fullName>
    </submittedName>
</protein>
<dbReference type="Pfam" id="PF00078">
    <property type="entry name" value="RVT_1"/>
    <property type="match status" value="1"/>
</dbReference>
<evidence type="ECO:0000259" key="2">
    <source>
        <dbReference type="Pfam" id="PF00078"/>
    </source>
</evidence>
<evidence type="ECO:0000313" key="3">
    <source>
        <dbReference type="EMBL" id="RDX95013.1"/>
    </source>
</evidence>
<dbReference type="Gene3D" id="3.30.70.270">
    <property type="match status" value="2"/>
</dbReference>
<dbReference type="InterPro" id="IPR043502">
    <property type="entry name" value="DNA/RNA_pol_sf"/>
</dbReference>
<feature type="compositionally biased region" description="Polar residues" evidence="1">
    <location>
        <begin position="534"/>
        <end position="547"/>
    </location>
</feature>
<feature type="region of interest" description="Disordered" evidence="1">
    <location>
        <begin position="589"/>
        <end position="651"/>
    </location>
</feature>
<dbReference type="PANTHER" id="PTHR33064:SF37">
    <property type="entry name" value="RIBONUCLEASE H"/>
    <property type="match status" value="1"/>
</dbReference>
<feature type="region of interest" description="Disordered" evidence="1">
    <location>
        <begin position="534"/>
        <end position="554"/>
    </location>
</feature>
<dbReference type="CDD" id="cd01647">
    <property type="entry name" value="RT_LTR"/>
    <property type="match status" value="1"/>
</dbReference>
<dbReference type="OrthoDB" id="1914518at2759"/>
<dbReference type="InterPro" id="IPR043128">
    <property type="entry name" value="Rev_trsase/Diguanyl_cyclase"/>
</dbReference>
<organism evidence="3 4">
    <name type="scientific">Mucuna pruriens</name>
    <name type="common">Velvet bean</name>
    <name type="synonym">Dolichos pruriens</name>
    <dbReference type="NCBI Taxonomy" id="157652"/>
    <lineage>
        <taxon>Eukaryota</taxon>
        <taxon>Viridiplantae</taxon>
        <taxon>Streptophyta</taxon>
        <taxon>Embryophyta</taxon>
        <taxon>Tracheophyta</taxon>
        <taxon>Spermatophyta</taxon>
        <taxon>Magnoliopsida</taxon>
        <taxon>eudicotyledons</taxon>
        <taxon>Gunneridae</taxon>
        <taxon>Pentapetalae</taxon>
        <taxon>rosids</taxon>
        <taxon>fabids</taxon>
        <taxon>Fabales</taxon>
        <taxon>Fabaceae</taxon>
        <taxon>Papilionoideae</taxon>
        <taxon>50 kb inversion clade</taxon>
        <taxon>NPAAA clade</taxon>
        <taxon>indigoferoid/millettioid clade</taxon>
        <taxon>Phaseoleae</taxon>
        <taxon>Mucuna</taxon>
    </lineage>
</organism>
<dbReference type="Gene3D" id="3.10.10.10">
    <property type="entry name" value="HIV Type 1 Reverse Transcriptase, subunit A, domain 1"/>
    <property type="match status" value="1"/>
</dbReference>
<evidence type="ECO:0000313" key="4">
    <source>
        <dbReference type="Proteomes" id="UP000257109"/>
    </source>
</evidence>
<gene>
    <name evidence="3" type="ORF">CR513_22515</name>
</gene>
<dbReference type="SUPFAM" id="SSF56672">
    <property type="entry name" value="DNA/RNA polymerases"/>
    <property type="match status" value="1"/>
</dbReference>
<dbReference type="InterPro" id="IPR051320">
    <property type="entry name" value="Viral_Replic_Matur_Polypro"/>
</dbReference>
<proteinExistence type="predicted"/>
<keyword evidence="4" id="KW-1185">Reference proteome</keyword>
<feature type="compositionally biased region" description="Polar residues" evidence="1">
    <location>
        <begin position="601"/>
        <end position="623"/>
    </location>
</feature>
<dbReference type="PANTHER" id="PTHR33064">
    <property type="entry name" value="POL PROTEIN"/>
    <property type="match status" value="1"/>
</dbReference>
<accession>A0A371GX48</accession>
<dbReference type="InterPro" id="IPR000477">
    <property type="entry name" value="RT_dom"/>
</dbReference>
<comment type="caution">
    <text evidence="3">The sequence shown here is derived from an EMBL/GenBank/DDBJ whole genome shotgun (WGS) entry which is preliminary data.</text>
</comment>
<dbReference type="Proteomes" id="UP000257109">
    <property type="component" value="Unassembled WGS sequence"/>
</dbReference>
<dbReference type="EMBL" id="QJKJ01004227">
    <property type="protein sequence ID" value="RDX95013.1"/>
    <property type="molecule type" value="Genomic_DNA"/>
</dbReference>
<sequence>MILGTPFLTLLYPFQVTKKGLITKTLNKEICFEFIKPPRTSELNILKESLISKINTIERKKKHINMLNREIKFKRIEDQLKSNNIPKFIEGLENKIIKEICEINPTTIWHRKKYEISLPYIKFFNESNIPTKAKPIQMNKEYLEYSHKVSVELHGILCNESLLDRKRSSKIKWIRYPLPNKSDLIKRIQDSTIFSKFDMNSGYYQIRVKEQDRYKIAFVWNVMPQGLKNVPIEFQNIMNNIFNQYMDFSLVYIDDVLIFSKNINQHIEHLEKFINIIKENGLVIKIFQTKIRFLGFEIYQGTIKPIQRSIEFAEKFSNEIKDKKQLQRFLGCINYIANFIPNIMTECVPLYKRLRKNPLEWNEEMTKIVIKIKNLVKRLPCLGLPDPKANLIVEIDASDLGYEGILKQNLLESLKEQSYALYLNSRDPFLVYLVQTWNLIKVPKIFIDFGPVPTIFPTKINEAYNYFSEKSSFVPSYHLISFVASQEYTTTQQYETVDIKNFYCQTKVKWWKKFNNTLINNTLINKSKIDEWVNNNSKSTSQPNTSPLKKKKEEKEASFLLEKQKIMAELASATSVEEFEATLLKARSIPNSDNQDHSDVESSQSNLYLRNGDMTPNRSNPTSIDFKATLPDSKKFKRALKPTQPTKGSNS</sequence>
<dbReference type="FunFam" id="3.30.70.270:FF:000003">
    <property type="entry name" value="Transposon Ty3-G Gag-Pol polyprotein"/>
    <property type="match status" value="1"/>
</dbReference>
<name>A0A371GX48_MUCPR</name>
<feature type="non-terminal residue" evidence="3">
    <location>
        <position position="1"/>
    </location>
</feature>
<reference evidence="3" key="1">
    <citation type="submission" date="2018-05" db="EMBL/GenBank/DDBJ databases">
        <title>Draft genome of Mucuna pruriens seed.</title>
        <authorList>
            <person name="Nnadi N.E."/>
            <person name="Vos R."/>
            <person name="Hasami M.H."/>
            <person name="Devisetty U.K."/>
            <person name="Aguiy J.C."/>
        </authorList>
    </citation>
    <scope>NUCLEOTIDE SEQUENCE [LARGE SCALE GENOMIC DNA]</scope>
    <source>
        <strain evidence="3">JCA_2017</strain>
    </source>
</reference>